<evidence type="ECO:0000259" key="3">
    <source>
        <dbReference type="Pfam" id="PF02591"/>
    </source>
</evidence>
<evidence type="ECO:0000313" key="5">
    <source>
        <dbReference type="Proteomes" id="UP000464374"/>
    </source>
</evidence>
<dbReference type="Proteomes" id="UP000464374">
    <property type="component" value="Chromosome"/>
</dbReference>
<evidence type="ECO:0000256" key="1">
    <source>
        <dbReference type="SAM" id="Coils"/>
    </source>
</evidence>
<dbReference type="InterPro" id="IPR003743">
    <property type="entry name" value="Zf-RING_7"/>
</dbReference>
<dbReference type="InterPro" id="IPR052376">
    <property type="entry name" value="Oxidative_Scav/Glycosyltrans"/>
</dbReference>
<dbReference type="KEGG" id="trz:GWP43_09540"/>
<dbReference type="PANTHER" id="PTHR39082:SF1">
    <property type="entry name" value="SCAVENGER RECEPTOR CLASS A MEMBER 3"/>
    <property type="match status" value="1"/>
</dbReference>
<protein>
    <submittedName>
        <fullName evidence="4">Nucleic acid-binding protein</fullName>
    </submittedName>
</protein>
<dbReference type="AlphaFoldDB" id="A0A6P1Y2R7"/>
<evidence type="ECO:0000256" key="2">
    <source>
        <dbReference type="SAM" id="MobiDB-lite"/>
    </source>
</evidence>
<feature type="coiled-coil region" evidence="1">
    <location>
        <begin position="92"/>
        <end position="168"/>
    </location>
</feature>
<proteinExistence type="predicted"/>
<dbReference type="EMBL" id="CP048020">
    <property type="protein sequence ID" value="QHX43639.1"/>
    <property type="molecule type" value="Genomic_DNA"/>
</dbReference>
<name>A0A6P1Y2R7_9SPIR</name>
<evidence type="ECO:0000313" key="4">
    <source>
        <dbReference type="EMBL" id="QHX43639.1"/>
    </source>
</evidence>
<dbReference type="PANTHER" id="PTHR39082">
    <property type="entry name" value="PHOSPHOLIPASE C-BETA-2-RELATED"/>
    <property type="match status" value="1"/>
</dbReference>
<accession>A0A6P1Y2R7</accession>
<dbReference type="RefSeq" id="WP_162663954.1">
    <property type="nucleotide sequence ID" value="NZ_CP048020.1"/>
</dbReference>
<sequence length="274" mass="31686">MVTAEIFDKLRELQDILARKNQLDSEILEAPQLLVKQEELLARYKTNYVKKNTDDEAIRQTIGTLKAELFETEQKRERAEKGMDGITTQREYDALDREIQDATKKEAELRKEILKNEANHKRLDEEIKNEEALIKQQEQELDERKAMIEKEIAEKKNELAELAEGEQRIAPDLDSDTLFKFDRIIKNKQGIGIVPVQGNVCMGCHMILSAQFAIEVREGKNIMYCPYCSRILYYQESDQDSAEDMIFDDVDMGSLADLDDSSDYDETESDNSED</sequence>
<feature type="domain" description="C4-type zinc ribbon" evidence="3">
    <location>
        <begin position="200"/>
        <end position="232"/>
    </location>
</feature>
<organism evidence="4 5">
    <name type="scientific">Treponema vincentii</name>
    <dbReference type="NCBI Taxonomy" id="69710"/>
    <lineage>
        <taxon>Bacteria</taxon>
        <taxon>Pseudomonadati</taxon>
        <taxon>Spirochaetota</taxon>
        <taxon>Spirochaetia</taxon>
        <taxon>Spirochaetales</taxon>
        <taxon>Treponemataceae</taxon>
        <taxon>Treponema</taxon>
    </lineage>
</organism>
<dbReference type="Pfam" id="PF02591">
    <property type="entry name" value="Zn_ribbon_9"/>
    <property type="match status" value="1"/>
</dbReference>
<dbReference type="Gene3D" id="1.10.287.1490">
    <property type="match status" value="1"/>
</dbReference>
<feature type="region of interest" description="Disordered" evidence="2">
    <location>
        <begin position="253"/>
        <end position="274"/>
    </location>
</feature>
<keyword evidence="1" id="KW-0175">Coiled coil</keyword>
<gene>
    <name evidence="4" type="ORF">GWP43_09540</name>
</gene>
<reference evidence="4 5" key="1">
    <citation type="submission" date="2020-01" db="EMBL/GenBank/DDBJ databases">
        <title>Complete genome sequence of a human oral phylogroup 1 Treponema sp. strain ATCC 700766, originally isolated from periodontitis dental plaque.</title>
        <authorList>
            <person name="Chan Y."/>
            <person name="Huo Y.-B."/>
            <person name="Yu X.-L."/>
            <person name="Zeng H."/>
            <person name="Leung W.-K."/>
            <person name="Watt R.M."/>
        </authorList>
    </citation>
    <scope>NUCLEOTIDE SEQUENCE [LARGE SCALE GENOMIC DNA]</scope>
    <source>
        <strain evidence="4 5">OMZ 804</strain>
    </source>
</reference>